<feature type="domain" description="Thioredoxin" evidence="2">
    <location>
        <begin position="63"/>
        <end position="203"/>
    </location>
</feature>
<gene>
    <name evidence="3" type="ORF">D1B32_22000</name>
</gene>
<reference evidence="3 4" key="1">
    <citation type="journal article" date="2007" name="Int. J. Syst. Evol. Microbiol.">
        <title>Oceanobacillus profundus sp. nov., isolated from a deep-sea sediment core.</title>
        <authorList>
            <person name="Kim Y.G."/>
            <person name="Choi D.H."/>
            <person name="Hyun S."/>
            <person name="Cho B.C."/>
        </authorList>
    </citation>
    <scope>NUCLEOTIDE SEQUENCE [LARGE SCALE GENOMIC DNA]</scope>
    <source>
        <strain evidence="3 4">DSM 18246</strain>
    </source>
</reference>
<evidence type="ECO:0000313" key="4">
    <source>
        <dbReference type="Proteomes" id="UP000285456"/>
    </source>
</evidence>
<evidence type="ECO:0000256" key="1">
    <source>
        <dbReference type="ARBA" id="ARBA00023157"/>
    </source>
</evidence>
<dbReference type="AlphaFoldDB" id="A0A417Y9V5"/>
<dbReference type="InterPro" id="IPR013766">
    <property type="entry name" value="Thioredoxin_domain"/>
</dbReference>
<dbReference type="PANTHER" id="PTHR42852">
    <property type="entry name" value="THIOL:DISULFIDE INTERCHANGE PROTEIN DSBE"/>
    <property type="match status" value="1"/>
</dbReference>
<dbReference type="PROSITE" id="PS00194">
    <property type="entry name" value="THIOREDOXIN_1"/>
    <property type="match status" value="1"/>
</dbReference>
<evidence type="ECO:0000313" key="3">
    <source>
        <dbReference type="EMBL" id="RHW29459.1"/>
    </source>
</evidence>
<dbReference type="PROSITE" id="PS51352">
    <property type="entry name" value="THIOREDOXIN_2"/>
    <property type="match status" value="1"/>
</dbReference>
<dbReference type="OrthoDB" id="25753at2"/>
<dbReference type="InterPro" id="IPR036249">
    <property type="entry name" value="Thioredoxin-like_sf"/>
</dbReference>
<organism evidence="3 4">
    <name type="scientific">Oceanobacillus profundus</name>
    <dbReference type="NCBI Taxonomy" id="372463"/>
    <lineage>
        <taxon>Bacteria</taxon>
        <taxon>Bacillati</taxon>
        <taxon>Bacillota</taxon>
        <taxon>Bacilli</taxon>
        <taxon>Bacillales</taxon>
        <taxon>Bacillaceae</taxon>
        <taxon>Oceanobacillus</taxon>
    </lineage>
</organism>
<dbReference type="Proteomes" id="UP000285456">
    <property type="component" value="Unassembled WGS sequence"/>
</dbReference>
<sequence>MFKKIFGLTMLLVLIGIVIGNFIDHRNENKTNETEDSDTYLYDVTGDTNVKGGAIAPAESVGIEQGKLAPDFELETLDGEQFKLSDLQGKKVILNFWATWCPPCREEMPGMQQYYEENQDEVVVVAVNLTDKDTSEQAARNFIDEYGFTYPIPLDRDGDIAKEYGVIVVPTTYFIGTDGIVQQPRVAGPLEYDYMTEMVNALN</sequence>
<dbReference type="InterPro" id="IPR017937">
    <property type="entry name" value="Thioredoxin_CS"/>
</dbReference>
<keyword evidence="1" id="KW-1015">Disulfide bond</keyword>
<dbReference type="GO" id="GO:0016491">
    <property type="term" value="F:oxidoreductase activity"/>
    <property type="evidence" value="ECO:0007669"/>
    <property type="project" value="InterPro"/>
</dbReference>
<dbReference type="CDD" id="cd02966">
    <property type="entry name" value="TlpA_like_family"/>
    <property type="match status" value="1"/>
</dbReference>
<evidence type="ECO:0000259" key="2">
    <source>
        <dbReference type="PROSITE" id="PS51352"/>
    </source>
</evidence>
<dbReference type="InterPro" id="IPR050553">
    <property type="entry name" value="Thioredoxin_ResA/DsbE_sf"/>
</dbReference>
<protein>
    <submittedName>
        <fullName evidence="3">TlpA family protein disulfide reductase</fullName>
    </submittedName>
</protein>
<keyword evidence="4" id="KW-1185">Reference proteome</keyword>
<proteinExistence type="predicted"/>
<dbReference type="Pfam" id="PF00578">
    <property type="entry name" value="AhpC-TSA"/>
    <property type="match status" value="1"/>
</dbReference>
<dbReference type="InterPro" id="IPR000866">
    <property type="entry name" value="AhpC/TSA"/>
</dbReference>
<dbReference type="PANTHER" id="PTHR42852:SF1">
    <property type="entry name" value="THIOREDOXIN-LIKE PROTEIN YNEN"/>
    <property type="match status" value="1"/>
</dbReference>
<accession>A0A417Y9V5</accession>
<dbReference type="SUPFAM" id="SSF52833">
    <property type="entry name" value="Thioredoxin-like"/>
    <property type="match status" value="1"/>
</dbReference>
<dbReference type="Gene3D" id="3.40.30.10">
    <property type="entry name" value="Glutaredoxin"/>
    <property type="match status" value="1"/>
</dbReference>
<dbReference type="GO" id="GO:0016209">
    <property type="term" value="F:antioxidant activity"/>
    <property type="evidence" value="ECO:0007669"/>
    <property type="project" value="InterPro"/>
</dbReference>
<dbReference type="EMBL" id="QWEH01000025">
    <property type="protein sequence ID" value="RHW29459.1"/>
    <property type="molecule type" value="Genomic_DNA"/>
</dbReference>
<comment type="caution">
    <text evidence="3">The sequence shown here is derived from an EMBL/GenBank/DDBJ whole genome shotgun (WGS) entry which is preliminary data.</text>
</comment>
<dbReference type="RefSeq" id="WP_118890416.1">
    <property type="nucleotide sequence ID" value="NZ_PHUT01000003.1"/>
</dbReference>
<name>A0A417Y9V5_9BACI</name>